<organism evidence="5 6">
    <name type="scientific">Nocardiopsis ansamitocini</name>
    <dbReference type="NCBI Taxonomy" id="1670832"/>
    <lineage>
        <taxon>Bacteria</taxon>
        <taxon>Bacillati</taxon>
        <taxon>Actinomycetota</taxon>
        <taxon>Actinomycetes</taxon>
        <taxon>Streptosporangiales</taxon>
        <taxon>Nocardiopsidaceae</taxon>
        <taxon>Nocardiopsis</taxon>
    </lineage>
</organism>
<evidence type="ECO:0000256" key="3">
    <source>
        <dbReference type="ARBA" id="ARBA00023121"/>
    </source>
</evidence>
<proteinExistence type="predicted"/>
<evidence type="ECO:0000313" key="6">
    <source>
        <dbReference type="Proteomes" id="UP001165092"/>
    </source>
</evidence>
<dbReference type="Proteomes" id="UP001165092">
    <property type="component" value="Unassembled WGS sequence"/>
</dbReference>
<comment type="caution">
    <text evidence="5">The sequence shown here is derived from an EMBL/GenBank/DDBJ whole genome shotgun (WGS) entry which is preliminary data.</text>
</comment>
<dbReference type="AlphaFoldDB" id="A0A9W6P9M8"/>
<keyword evidence="3" id="KW-0446">Lipid-binding</keyword>
<comment type="subcellular location">
    <subcellularLocation>
        <location evidence="1">Golgi apparatus membrane</location>
        <topology evidence="1">Peripheral membrane protein</topology>
        <orientation evidence="1">Cytoplasmic side</orientation>
    </subcellularLocation>
</comment>
<evidence type="ECO:0000313" key="5">
    <source>
        <dbReference type="EMBL" id="GLU50185.1"/>
    </source>
</evidence>
<dbReference type="RefSeq" id="WP_285761724.1">
    <property type="nucleotide sequence ID" value="NZ_BSQG01000012.1"/>
</dbReference>
<dbReference type="EMBL" id="BSQG01000012">
    <property type="protein sequence ID" value="GLU50185.1"/>
    <property type="molecule type" value="Genomic_DNA"/>
</dbReference>
<dbReference type="GO" id="GO:0005737">
    <property type="term" value="C:cytoplasm"/>
    <property type="evidence" value="ECO:0007669"/>
    <property type="project" value="UniProtKB-ARBA"/>
</dbReference>
<dbReference type="InterPro" id="IPR008628">
    <property type="entry name" value="GPP34-like"/>
</dbReference>
<dbReference type="InterPro" id="IPR038261">
    <property type="entry name" value="GPP34-like_sf"/>
</dbReference>
<dbReference type="Gene3D" id="1.10.3630.10">
    <property type="entry name" value="yeast vps74-n-term truncation variant domain like"/>
    <property type="match status" value="1"/>
</dbReference>
<reference evidence="5" key="1">
    <citation type="submission" date="2023-02" db="EMBL/GenBank/DDBJ databases">
        <title>Nocardiopsis ansamitocini NBRC 112285.</title>
        <authorList>
            <person name="Ichikawa N."/>
            <person name="Sato H."/>
            <person name="Tonouchi N."/>
        </authorList>
    </citation>
    <scope>NUCLEOTIDE SEQUENCE</scope>
    <source>
        <strain evidence="5">NBRC 112285</strain>
    </source>
</reference>
<evidence type="ECO:0000256" key="2">
    <source>
        <dbReference type="ARBA" id="ARBA00023034"/>
    </source>
</evidence>
<evidence type="ECO:0000256" key="1">
    <source>
        <dbReference type="ARBA" id="ARBA00004255"/>
    </source>
</evidence>
<protein>
    <recommendedName>
        <fullName evidence="7">GPP34 family phosphoprotein</fullName>
    </recommendedName>
</protein>
<evidence type="ECO:0008006" key="7">
    <source>
        <dbReference type="Google" id="ProtNLM"/>
    </source>
</evidence>
<keyword evidence="2" id="KW-0333">Golgi apparatus</keyword>
<gene>
    <name evidence="5" type="ORF">Nans01_45360</name>
</gene>
<name>A0A9W6P9M8_9ACTN</name>
<keyword evidence="6" id="KW-1185">Reference proteome</keyword>
<dbReference type="Pfam" id="PF05719">
    <property type="entry name" value="GPP34"/>
    <property type="match status" value="1"/>
</dbReference>
<keyword evidence="4" id="KW-0472">Membrane</keyword>
<dbReference type="GO" id="GO:0012505">
    <property type="term" value="C:endomembrane system"/>
    <property type="evidence" value="ECO:0007669"/>
    <property type="project" value="UniProtKB-ARBA"/>
</dbReference>
<dbReference type="GO" id="GO:0070273">
    <property type="term" value="F:phosphatidylinositol-4-phosphate binding"/>
    <property type="evidence" value="ECO:0007669"/>
    <property type="project" value="InterPro"/>
</dbReference>
<accession>A0A9W6P9M8</accession>
<evidence type="ECO:0000256" key="4">
    <source>
        <dbReference type="ARBA" id="ARBA00023136"/>
    </source>
</evidence>
<sequence length="215" mass="23265">MDLTLPQRLYLISYDTDKGRFDPVSTTYRGPLLRAAALAELIIGGLLHGRGGKAEHTAVRPPEDPFLAEVLADVAPNEPGHWINAVQRGTVRAEEAVCEQLVANGSITVERGRMLGVFPTRTVTPNDPGQVRLLREHTRNAVVAGHDPATVPIEDAALAVIAVEGDIWTVFGPQERGTHKAALKALQKRFDSEVPALRNAILTTVVNSRAGMRFA</sequence>